<dbReference type="GO" id="GO:0030677">
    <property type="term" value="C:ribonuclease P complex"/>
    <property type="evidence" value="ECO:0007669"/>
    <property type="project" value="UniProtKB-UniRule"/>
</dbReference>
<keyword evidence="2" id="KW-0378">Hydrolase</keyword>
<dbReference type="Gene3D" id="3.30.70.3250">
    <property type="entry name" value="Ribonuclease P, Pop5 subunit"/>
    <property type="match status" value="1"/>
</dbReference>
<dbReference type="InterPro" id="IPR038085">
    <property type="entry name" value="Rnp2-like_sf"/>
</dbReference>
<dbReference type="Proteomes" id="UP000292580">
    <property type="component" value="Unassembled WGS sequence"/>
</dbReference>
<dbReference type="GO" id="GO:0005737">
    <property type="term" value="C:cytoplasm"/>
    <property type="evidence" value="ECO:0007669"/>
    <property type="project" value="UniProtKB-SubCell"/>
</dbReference>
<comment type="catalytic activity">
    <reaction evidence="2">
        <text>Endonucleolytic cleavage of RNA, removing 5'-extranucleotides from tRNA precursor.</text>
        <dbReference type="EC" id="3.1.26.5"/>
    </reaction>
</comment>
<keyword evidence="1 2" id="KW-0819">tRNA processing</keyword>
<reference evidence="3 4" key="1">
    <citation type="submission" date="2017-11" db="EMBL/GenBank/DDBJ databases">
        <title>Isolation and Characterization of Methanofollis Species from Methane Seep Offshore SW Taiwan.</title>
        <authorList>
            <person name="Teng N.-H."/>
            <person name="Lai M.-C."/>
            <person name="Chen S.-C."/>
        </authorList>
    </citation>
    <scope>NUCLEOTIDE SEQUENCE [LARGE SCALE GENOMIC DNA]</scope>
    <source>
        <strain evidence="3 4">FWC-SCC2</strain>
    </source>
</reference>
<dbReference type="GO" id="GO:0001682">
    <property type="term" value="P:tRNA 5'-leader removal"/>
    <property type="evidence" value="ECO:0007669"/>
    <property type="project" value="UniProtKB-UniRule"/>
</dbReference>
<keyword evidence="4" id="KW-1185">Reference proteome</keyword>
<evidence type="ECO:0000256" key="2">
    <source>
        <dbReference type="HAMAP-Rule" id="MF_00755"/>
    </source>
</evidence>
<gene>
    <name evidence="2" type="primary">rnp2</name>
    <name evidence="3" type="ORF">CUJ86_09990</name>
</gene>
<organism evidence="3 4">
    <name type="scientific">Methanofollis fontis</name>
    <dbReference type="NCBI Taxonomy" id="2052832"/>
    <lineage>
        <taxon>Archaea</taxon>
        <taxon>Methanobacteriati</taxon>
        <taxon>Methanobacteriota</taxon>
        <taxon>Stenosarchaea group</taxon>
        <taxon>Methanomicrobia</taxon>
        <taxon>Methanomicrobiales</taxon>
        <taxon>Methanomicrobiaceae</taxon>
        <taxon>Methanofollis</taxon>
    </lineage>
</organism>
<dbReference type="SUPFAM" id="SSF160350">
    <property type="entry name" value="Rnp2-like"/>
    <property type="match status" value="1"/>
</dbReference>
<proteinExistence type="inferred from homology"/>
<evidence type="ECO:0000256" key="1">
    <source>
        <dbReference type="ARBA" id="ARBA00022694"/>
    </source>
</evidence>
<keyword evidence="2" id="KW-0540">Nuclease</keyword>
<dbReference type="EC" id="3.1.26.5" evidence="2"/>
<sequence length="159" mass="17447">MRPRPKALRWKRRYLLVRILPPWQEVDGKALYLAINEAVTSLFGDARAAEIGAAVVRSGDGHAIVRCVRGTEGDLGVACATVTAVGEHPVALRSVATSGTIAALRRRMEGSVHATSPHEERDENGRQMFRYGGHKIDVLQEGNKRQGIIFLSDYTGEEI</sequence>
<dbReference type="RefSeq" id="WP_130647439.1">
    <property type="nucleotide sequence ID" value="NZ_PGCL01000004.1"/>
</dbReference>
<keyword evidence="2" id="KW-0255">Endonuclease</keyword>
<comment type="similarity">
    <text evidence="2">Belongs to the eukaryotic/archaeal RNase P protein component 2 family.</text>
</comment>
<dbReference type="OrthoDB" id="19261at2157"/>
<dbReference type="HAMAP" id="MF_00755">
    <property type="entry name" value="RNase_P_2"/>
    <property type="match status" value="1"/>
</dbReference>
<dbReference type="EMBL" id="PGCL01000004">
    <property type="protein sequence ID" value="TAJ43665.1"/>
    <property type="molecule type" value="Genomic_DNA"/>
</dbReference>
<dbReference type="GO" id="GO:0004526">
    <property type="term" value="F:ribonuclease P activity"/>
    <property type="evidence" value="ECO:0007669"/>
    <property type="project" value="UniProtKB-UniRule"/>
</dbReference>
<evidence type="ECO:0000313" key="3">
    <source>
        <dbReference type="EMBL" id="TAJ43665.1"/>
    </source>
</evidence>
<evidence type="ECO:0000313" key="4">
    <source>
        <dbReference type="Proteomes" id="UP000292580"/>
    </source>
</evidence>
<comment type="function">
    <text evidence="2">Part of ribonuclease P, a protein complex that generates mature tRNA molecules by cleaving their 5'-ends.</text>
</comment>
<comment type="caution">
    <text evidence="3">The sequence shown here is derived from an EMBL/GenBank/DDBJ whole genome shotgun (WGS) entry which is preliminary data.</text>
</comment>
<keyword evidence="2" id="KW-0963">Cytoplasm</keyword>
<dbReference type="AlphaFoldDB" id="A0A483CVX1"/>
<accession>A0A483CVX1</accession>
<protein>
    <recommendedName>
        <fullName evidence="2">Ribonuclease P protein component 2</fullName>
        <shortName evidence="2">RNase P component 2</shortName>
        <ecNumber evidence="2">3.1.26.5</ecNumber>
    </recommendedName>
    <alternativeName>
        <fullName evidence="2">Pop5</fullName>
    </alternativeName>
</protein>
<dbReference type="Pfam" id="PF01900">
    <property type="entry name" value="RNase_P_Rpp14"/>
    <property type="match status" value="1"/>
</dbReference>
<comment type="subunit">
    <text evidence="2">Consists of a catalytic RNA component and at least 4-5 protein subunits.</text>
</comment>
<name>A0A483CVX1_9EURY</name>
<dbReference type="InterPro" id="IPR002759">
    <property type="entry name" value="Pop5/Rpp14/Rnp2-like"/>
</dbReference>
<comment type="subcellular location">
    <subcellularLocation>
        <location evidence="2">Cytoplasm</location>
    </subcellularLocation>
</comment>